<organism evidence="2 3">
    <name type="scientific">Schizopora paradoxa</name>
    <dbReference type="NCBI Taxonomy" id="27342"/>
    <lineage>
        <taxon>Eukaryota</taxon>
        <taxon>Fungi</taxon>
        <taxon>Dikarya</taxon>
        <taxon>Basidiomycota</taxon>
        <taxon>Agaricomycotina</taxon>
        <taxon>Agaricomycetes</taxon>
        <taxon>Hymenochaetales</taxon>
        <taxon>Schizoporaceae</taxon>
        <taxon>Schizopora</taxon>
    </lineage>
</organism>
<evidence type="ECO:0000256" key="1">
    <source>
        <dbReference type="SAM" id="MobiDB-lite"/>
    </source>
</evidence>
<feature type="region of interest" description="Disordered" evidence="1">
    <location>
        <begin position="65"/>
        <end position="113"/>
    </location>
</feature>
<feature type="compositionally biased region" description="Basic and acidic residues" evidence="1">
    <location>
        <begin position="94"/>
        <end position="104"/>
    </location>
</feature>
<evidence type="ECO:0000313" key="3">
    <source>
        <dbReference type="Proteomes" id="UP000053477"/>
    </source>
</evidence>
<reference evidence="2 3" key="1">
    <citation type="submission" date="2015-04" db="EMBL/GenBank/DDBJ databases">
        <title>Complete genome sequence of Schizopora paradoxa KUC8140, a cosmopolitan wood degrader in East Asia.</title>
        <authorList>
            <consortium name="DOE Joint Genome Institute"/>
            <person name="Min B."/>
            <person name="Park H."/>
            <person name="Jang Y."/>
            <person name="Kim J.-J."/>
            <person name="Kim K.H."/>
            <person name="Pangilinan J."/>
            <person name="Lipzen A."/>
            <person name="Riley R."/>
            <person name="Grigoriev I.V."/>
            <person name="Spatafora J.W."/>
            <person name="Choi I.-G."/>
        </authorList>
    </citation>
    <scope>NUCLEOTIDE SEQUENCE [LARGE SCALE GENOMIC DNA]</scope>
    <source>
        <strain evidence="2 3">KUC8140</strain>
    </source>
</reference>
<dbReference type="InParanoid" id="A0A0H2RHL9"/>
<name>A0A0H2RHL9_9AGAM</name>
<evidence type="ECO:0000313" key="2">
    <source>
        <dbReference type="EMBL" id="KLO08998.1"/>
    </source>
</evidence>
<sequence>MSISKESFPTFLIAVPRNIRFEERRSLRRKLELLTCQIILSVSWFESAPETNKHVTKLAGAGVPTAKSNRIRSPSEHGQNLELMRWTSGGSGGSREKLKLRGHDPNSTTDHNHRRCISALSDARLKALLL</sequence>
<keyword evidence="3" id="KW-1185">Reference proteome</keyword>
<proteinExistence type="predicted"/>
<accession>A0A0H2RHL9</accession>
<feature type="compositionally biased region" description="Polar residues" evidence="1">
    <location>
        <begin position="66"/>
        <end position="78"/>
    </location>
</feature>
<dbReference type="AlphaFoldDB" id="A0A0H2RHL9"/>
<dbReference type="Proteomes" id="UP000053477">
    <property type="component" value="Unassembled WGS sequence"/>
</dbReference>
<dbReference type="EMBL" id="KQ086070">
    <property type="protein sequence ID" value="KLO08998.1"/>
    <property type="molecule type" value="Genomic_DNA"/>
</dbReference>
<gene>
    <name evidence="2" type="ORF">SCHPADRAFT_586701</name>
</gene>
<protein>
    <submittedName>
        <fullName evidence="2">Uncharacterized protein</fullName>
    </submittedName>
</protein>